<accession>A0A8D8WVH5</accession>
<organism evidence="2">
    <name type="scientific">Cacopsylla melanoneura</name>
    <dbReference type="NCBI Taxonomy" id="428564"/>
    <lineage>
        <taxon>Eukaryota</taxon>
        <taxon>Metazoa</taxon>
        <taxon>Ecdysozoa</taxon>
        <taxon>Arthropoda</taxon>
        <taxon>Hexapoda</taxon>
        <taxon>Insecta</taxon>
        <taxon>Pterygota</taxon>
        <taxon>Neoptera</taxon>
        <taxon>Paraneoptera</taxon>
        <taxon>Hemiptera</taxon>
        <taxon>Sternorrhyncha</taxon>
        <taxon>Psylloidea</taxon>
        <taxon>Psyllidae</taxon>
        <taxon>Psyllinae</taxon>
        <taxon>Cacopsylla</taxon>
    </lineage>
</organism>
<evidence type="ECO:0000313" key="2">
    <source>
        <dbReference type="EMBL" id="CAG6671869.1"/>
    </source>
</evidence>
<name>A0A8D8WVH5_9HEMI</name>
<keyword evidence="1" id="KW-0472">Membrane</keyword>
<feature type="transmembrane region" description="Helical" evidence="1">
    <location>
        <begin position="20"/>
        <end position="42"/>
    </location>
</feature>
<dbReference type="EMBL" id="HBUF01227061">
    <property type="protein sequence ID" value="CAG6671869.1"/>
    <property type="molecule type" value="Transcribed_RNA"/>
</dbReference>
<protein>
    <submittedName>
        <fullName evidence="2">Uncharacterized protein</fullName>
    </submittedName>
</protein>
<dbReference type="AlphaFoldDB" id="A0A8D8WVH5"/>
<reference evidence="2" key="1">
    <citation type="submission" date="2021-05" db="EMBL/GenBank/DDBJ databases">
        <authorList>
            <person name="Alioto T."/>
            <person name="Alioto T."/>
            <person name="Gomez Garrido J."/>
        </authorList>
    </citation>
    <scope>NUCLEOTIDE SEQUENCE</scope>
</reference>
<keyword evidence="1" id="KW-1133">Transmembrane helix</keyword>
<keyword evidence="1" id="KW-0812">Transmembrane</keyword>
<evidence type="ECO:0000256" key="1">
    <source>
        <dbReference type="SAM" id="Phobius"/>
    </source>
</evidence>
<sequence>MDGEPSVSTPLLPSKQGDPWRQYLASLLACLLSMATGCVAGWSAPAIPYLQNNVVGALRVDTPITDSEASWIASIITIGDATDSGPVHNWYCVRRMLRGYSPLQCGDSGGFYTGPSGRLL</sequence>
<proteinExistence type="predicted"/>